<sequence>MAATMSPPSGAAGFEQSVTQDAMTSLFERMMQDPRALVDGDYNEMMHWSREEIDAYQDKWAKVRFAQLRSKIPILEKLADGQGIQTVETKDDLAPLLFAHTTLKAYPLSWIEKGEFAKLTKWLNGLSAVDISNVDMTGVETIDDWIDRLDRDTDVRVFHSSGTSGKLSFVPRTVADHTLGTINAALFVRDWRGPNSGPDTRQNHIPVIIPTYRFGASASQRGGERNVALLGGGEALYLYPERRLSADVVSLAGRIRAADAKGEQGTIAISPALAGKRDEMLANERNREADMNRFFAEAHERFAGRDVMIGSTWPPLYEWAMAGLARGDVAIFGKGSVLTTGGGTKGNHWPEGWLDRIKQFLGFDNIFHYYSMSEVISRCLECEMGHYHFPPTLIAYLLDPKSGELLGREERRTGRMAFFDTLITSHWSGLVTGDEVTLSAKEETCGCSRTGDFLEYEIRRYSEKEGGDDKVVCAGAPQAHDDALLLLERLGR</sequence>
<dbReference type="Proteomes" id="UP000316624">
    <property type="component" value="Unassembled WGS sequence"/>
</dbReference>
<dbReference type="AlphaFoldDB" id="A0A562K1P8"/>
<keyword evidence="2" id="KW-1185">Reference proteome</keyword>
<evidence type="ECO:0008006" key="3">
    <source>
        <dbReference type="Google" id="ProtNLM"/>
    </source>
</evidence>
<proteinExistence type="predicted"/>
<accession>A0A562K1P8</accession>
<name>A0A562K1P8_SPHWJ</name>
<dbReference type="EMBL" id="VLKK01000037">
    <property type="protein sequence ID" value="TWH89358.1"/>
    <property type="molecule type" value="Genomic_DNA"/>
</dbReference>
<protein>
    <recommendedName>
        <fullName evidence="3">Acyl-protein synthetase LuxE domain-containing protein</fullName>
    </recommendedName>
</protein>
<organism evidence="1 2">
    <name type="scientific">Sphingobium wenxiniae (strain DSM 21828 / CGMCC 1.7748 / JZ-1)</name>
    <dbReference type="NCBI Taxonomy" id="595605"/>
    <lineage>
        <taxon>Bacteria</taxon>
        <taxon>Pseudomonadati</taxon>
        <taxon>Pseudomonadota</taxon>
        <taxon>Alphaproteobacteria</taxon>
        <taxon>Sphingomonadales</taxon>
        <taxon>Sphingomonadaceae</taxon>
        <taxon>Sphingobium</taxon>
    </lineage>
</organism>
<comment type="caution">
    <text evidence="1">The sequence shown here is derived from an EMBL/GenBank/DDBJ whole genome shotgun (WGS) entry which is preliminary data.</text>
</comment>
<reference evidence="1 2" key="1">
    <citation type="journal article" date="2015" name="Stand. Genomic Sci.">
        <title>Genomic Encyclopedia of Bacterial and Archaeal Type Strains, Phase III: the genomes of soil and plant-associated and newly described type strains.</title>
        <authorList>
            <person name="Whitman W.B."/>
            <person name="Woyke T."/>
            <person name="Klenk H.P."/>
            <person name="Zhou Y."/>
            <person name="Lilburn T.G."/>
            <person name="Beck B.J."/>
            <person name="De Vos P."/>
            <person name="Vandamme P."/>
            <person name="Eisen J.A."/>
            <person name="Garrity G."/>
            <person name="Hugenholtz P."/>
            <person name="Kyrpides N.C."/>
        </authorList>
    </citation>
    <scope>NUCLEOTIDE SEQUENCE [LARGE SCALE GENOMIC DNA]</scope>
    <source>
        <strain evidence="1 2">CGMCC 1.7748</strain>
    </source>
</reference>
<evidence type="ECO:0000313" key="2">
    <source>
        <dbReference type="Proteomes" id="UP000316624"/>
    </source>
</evidence>
<evidence type="ECO:0000313" key="1">
    <source>
        <dbReference type="EMBL" id="TWH89358.1"/>
    </source>
</evidence>
<gene>
    <name evidence="1" type="ORF">IQ35_03929</name>
</gene>